<evidence type="ECO:0000313" key="2">
    <source>
        <dbReference type="EMBL" id="TNN26357.1"/>
    </source>
</evidence>
<comment type="caution">
    <text evidence="2">The sequence shown here is derived from an EMBL/GenBank/DDBJ whole genome shotgun (WGS) entry which is preliminary data.</text>
</comment>
<organism evidence="2 3">
    <name type="scientific">Liparis tanakae</name>
    <name type="common">Tanaka's snailfish</name>
    <dbReference type="NCBI Taxonomy" id="230148"/>
    <lineage>
        <taxon>Eukaryota</taxon>
        <taxon>Metazoa</taxon>
        <taxon>Chordata</taxon>
        <taxon>Craniata</taxon>
        <taxon>Vertebrata</taxon>
        <taxon>Euteleostomi</taxon>
        <taxon>Actinopterygii</taxon>
        <taxon>Neopterygii</taxon>
        <taxon>Teleostei</taxon>
        <taxon>Neoteleostei</taxon>
        <taxon>Acanthomorphata</taxon>
        <taxon>Eupercaria</taxon>
        <taxon>Perciformes</taxon>
        <taxon>Cottioidei</taxon>
        <taxon>Cottales</taxon>
        <taxon>Liparidae</taxon>
        <taxon>Liparis</taxon>
    </lineage>
</organism>
<feature type="compositionally biased region" description="Polar residues" evidence="1">
    <location>
        <begin position="30"/>
        <end position="45"/>
    </location>
</feature>
<feature type="compositionally biased region" description="Basic and acidic residues" evidence="1">
    <location>
        <begin position="1"/>
        <end position="15"/>
    </location>
</feature>
<keyword evidence="3" id="KW-1185">Reference proteome</keyword>
<protein>
    <submittedName>
        <fullName evidence="2">Uncharacterized protein</fullName>
    </submittedName>
</protein>
<evidence type="ECO:0000313" key="3">
    <source>
        <dbReference type="Proteomes" id="UP000314294"/>
    </source>
</evidence>
<gene>
    <name evidence="2" type="ORF">EYF80_063506</name>
</gene>
<name>A0A4Z2EBU6_9TELE</name>
<dbReference type="EMBL" id="SRLO01010407">
    <property type="protein sequence ID" value="TNN26357.1"/>
    <property type="molecule type" value="Genomic_DNA"/>
</dbReference>
<proteinExistence type="predicted"/>
<sequence>MQRGGERGPADRVTADLRLSPGGRVGAKSVGNQIQQRTPGFNSPKQLPPVRYLELSSLLIWHFLFDRKLQVS</sequence>
<accession>A0A4Z2EBU6</accession>
<reference evidence="2 3" key="1">
    <citation type="submission" date="2019-03" db="EMBL/GenBank/DDBJ databases">
        <title>First draft genome of Liparis tanakae, snailfish: a comprehensive survey of snailfish specific genes.</title>
        <authorList>
            <person name="Kim W."/>
            <person name="Song I."/>
            <person name="Jeong J.-H."/>
            <person name="Kim D."/>
            <person name="Kim S."/>
            <person name="Ryu S."/>
            <person name="Song J.Y."/>
            <person name="Lee S.K."/>
        </authorList>
    </citation>
    <scope>NUCLEOTIDE SEQUENCE [LARGE SCALE GENOMIC DNA]</scope>
    <source>
        <tissue evidence="2">Muscle</tissue>
    </source>
</reference>
<evidence type="ECO:0000256" key="1">
    <source>
        <dbReference type="SAM" id="MobiDB-lite"/>
    </source>
</evidence>
<dbReference type="Proteomes" id="UP000314294">
    <property type="component" value="Unassembled WGS sequence"/>
</dbReference>
<dbReference type="AlphaFoldDB" id="A0A4Z2EBU6"/>
<feature type="region of interest" description="Disordered" evidence="1">
    <location>
        <begin position="1"/>
        <end position="46"/>
    </location>
</feature>